<dbReference type="GO" id="GO:0031966">
    <property type="term" value="C:mitochondrial membrane"/>
    <property type="evidence" value="ECO:0007669"/>
    <property type="project" value="UniProtKB-SubCell"/>
</dbReference>
<organism evidence="19">
    <name type="scientific">Bathyraja maccaini</name>
    <name type="common">McCain's skate</name>
    <dbReference type="NCBI Taxonomy" id="464743"/>
    <lineage>
        <taxon>Eukaryota</taxon>
        <taxon>Metazoa</taxon>
        <taxon>Chordata</taxon>
        <taxon>Craniata</taxon>
        <taxon>Vertebrata</taxon>
        <taxon>Chondrichthyes</taxon>
        <taxon>Elasmobranchii</taxon>
        <taxon>Batoidea</taxon>
        <taxon>Rajiformes</taxon>
        <taxon>Bathyraja</taxon>
    </lineage>
</organism>
<evidence type="ECO:0000256" key="14">
    <source>
        <dbReference type="ARBA" id="ARBA00023136"/>
    </source>
</evidence>
<dbReference type="GO" id="GO:0008137">
    <property type="term" value="F:NADH dehydrogenase (ubiquinone) activity"/>
    <property type="evidence" value="ECO:0007669"/>
    <property type="project" value="UniProtKB-UniRule"/>
</dbReference>
<keyword evidence="14 16" id="KW-0472">Membrane</keyword>
<keyword evidence="10 16" id="KW-1133">Transmembrane helix</keyword>
<comment type="function">
    <text evidence="16">Core subunit of the mitochondrial membrane respiratory chain NADH dehydrogenase (Complex I) which catalyzes electron transfer from NADH through the respiratory chain, using ubiquinone as an electron acceptor. Essential for the catalytic activity and assembly of complex I.</text>
</comment>
<dbReference type="PANTHER" id="PTHR43507:SF20">
    <property type="entry name" value="NADH-UBIQUINONE OXIDOREDUCTASE CHAIN 4"/>
    <property type="match status" value="1"/>
</dbReference>
<feature type="transmembrane region" description="Helical" evidence="16">
    <location>
        <begin position="117"/>
        <end position="134"/>
    </location>
</feature>
<keyword evidence="12 16" id="KW-0830">Ubiquinone</keyword>
<evidence type="ECO:0000256" key="2">
    <source>
        <dbReference type="ARBA" id="ARBA00009025"/>
    </source>
</evidence>
<dbReference type="InterPro" id="IPR003918">
    <property type="entry name" value="NADH_UbQ_OxRdtase"/>
</dbReference>
<dbReference type="InterPro" id="IPR010227">
    <property type="entry name" value="NADH_Q_OxRdtase_chainM/4"/>
</dbReference>
<feature type="transmembrane region" description="Helical" evidence="16">
    <location>
        <begin position="258"/>
        <end position="279"/>
    </location>
</feature>
<dbReference type="EMBL" id="MF278977">
    <property type="protein sequence ID" value="AWO66633.1"/>
    <property type="molecule type" value="Genomic_DNA"/>
</dbReference>
<dbReference type="InterPro" id="IPR001750">
    <property type="entry name" value="ND/Mrp_TM"/>
</dbReference>
<geneLocation type="mitochondrion" evidence="19"/>
<evidence type="ECO:0000259" key="18">
    <source>
        <dbReference type="Pfam" id="PF01059"/>
    </source>
</evidence>
<feature type="transmembrane region" description="Helical" evidence="16">
    <location>
        <begin position="351"/>
        <end position="370"/>
    </location>
</feature>
<feature type="transmembrane region" description="Helical" evidence="16">
    <location>
        <begin position="93"/>
        <end position="111"/>
    </location>
</feature>
<feature type="domain" description="NADH:ubiquinone oxidoreductase chain 4 N-terminal" evidence="18">
    <location>
        <begin position="1"/>
        <end position="110"/>
    </location>
</feature>
<feature type="transmembrane region" description="Helical" evidence="16">
    <location>
        <begin position="436"/>
        <end position="458"/>
    </location>
</feature>
<keyword evidence="6 16" id="KW-0679">Respiratory chain</keyword>
<gene>
    <name evidence="19" type="primary">ND4</name>
</gene>
<evidence type="ECO:0000256" key="11">
    <source>
        <dbReference type="ARBA" id="ARBA00023027"/>
    </source>
</evidence>
<keyword evidence="7 16" id="KW-0812">Transmembrane</keyword>
<dbReference type="AlphaFoldDB" id="A0A343ZBQ6"/>
<evidence type="ECO:0000256" key="16">
    <source>
        <dbReference type="RuleBase" id="RU003297"/>
    </source>
</evidence>
<evidence type="ECO:0000256" key="7">
    <source>
        <dbReference type="ARBA" id="ARBA00022692"/>
    </source>
</evidence>
<evidence type="ECO:0000256" key="13">
    <source>
        <dbReference type="ARBA" id="ARBA00023128"/>
    </source>
</evidence>
<keyword evidence="9 16" id="KW-0249">Electron transport</keyword>
<keyword evidence="11 16" id="KW-0520">NAD</keyword>
<feature type="transmembrane region" description="Helical" evidence="16">
    <location>
        <begin position="21"/>
        <end position="42"/>
    </location>
</feature>
<dbReference type="InterPro" id="IPR000260">
    <property type="entry name" value="NADH4_N"/>
</dbReference>
<feature type="transmembrane region" description="Helical" evidence="16">
    <location>
        <begin position="146"/>
        <end position="168"/>
    </location>
</feature>
<dbReference type="CTD" id="4538"/>
<dbReference type="Pfam" id="PF00361">
    <property type="entry name" value="Proton_antipo_M"/>
    <property type="match status" value="1"/>
</dbReference>
<evidence type="ECO:0000256" key="3">
    <source>
        <dbReference type="ARBA" id="ARBA00012944"/>
    </source>
</evidence>
<dbReference type="GO" id="GO:0042773">
    <property type="term" value="P:ATP synthesis coupled electron transport"/>
    <property type="evidence" value="ECO:0007669"/>
    <property type="project" value="InterPro"/>
</dbReference>
<dbReference type="PRINTS" id="PR01437">
    <property type="entry name" value="NUOXDRDTASE4"/>
</dbReference>
<dbReference type="PANTHER" id="PTHR43507">
    <property type="entry name" value="NADH-UBIQUINONE OXIDOREDUCTASE CHAIN 4"/>
    <property type="match status" value="1"/>
</dbReference>
<feature type="transmembrane region" description="Helical" evidence="16">
    <location>
        <begin position="390"/>
        <end position="415"/>
    </location>
</feature>
<reference evidence="19" key="1">
    <citation type="thesis" date="2017" institute="The University of Queensland" country="Australia">
        <title>Skate-ing on thin ice: Molecular ecology of longnose skates in the Southeast Pacific Ocean.</title>
        <authorList>
            <person name="Vargas Caro C.A."/>
        </authorList>
    </citation>
    <scope>NUCLEOTIDE SEQUENCE</scope>
</reference>
<feature type="transmembrane region" description="Helical" evidence="16">
    <location>
        <begin position="229"/>
        <end position="252"/>
    </location>
</feature>
<keyword evidence="13 16" id="KW-0496">Mitochondrion</keyword>
<comment type="similarity">
    <text evidence="2 16">Belongs to the complex I subunit 4 family.</text>
</comment>
<protein>
    <recommendedName>
        <fullName evidence="4 16">NADH-ubiquinone oxidoreductase chain 4</fullName>
        <ecNumber evidence="3 16">7.1.1.2</ecNumber>
    </recommendedName>
</protein>
<evidence type="ECO:0000259" key="17">
    <source>
        <dbReference type="Pfam" id="PF00361"/>
    </source>
</evidence>
<sequence>MLKILIPTALLLPISWISPKKWVWTSTISNSLLIALLSLYWFKWDLEMGWDCSNLFLGIDPLSAPLLSLTCWLLPLMLLASQKHLTAEPHKRQQIYISLLIILQASLILAFSATEMILFYIMFETTLIPTLIIITRWGNQTERLNAGIYFLFYTLAGSLPLLIALLTLQKDLGSLSMLILQYPNTINLYSWTNKFWWVACMIAFLVKMPLYGVHLWLPKAHVEAPIAGSMILAAVLLKLGGYGMMRIIVMLNPLTKEMAYPFLILAIWGIIMTSSICLRQTDLKSLIAYSSVSHMGLVAAAILIQTPWSFAGATALMIAHGLISSMLFCLANTNYERIHSRTLLLARGTQIILPLMGTSWFLANLANLALPPSPNLVGELLIITSLFKWSNWTILLTGTGVLLTASYSLYMFLMTQRGPTPQHMLFLSPSHTREHLLMYLHLLPTILIITKPELILGWTF</sequence>
<keyword evidence="8" id="KW-1278">Translocase</keyword>
<evidence type="ECO:0000256" key="9">
    <source>
        <dbReference type="ARBA" id="ARBA00022982"/>
    </source>
</evidence>
<dbReference type="GO" id="GO:0048039">
    <property type="term" value="F:ubiquinone binding"/>
    <property type="evidence" value="ECO:0007669"/>
    <property type="project" value="TreeGrafter"/>
</dbReference>
<evidence type="ECO:0000256" key="10">
    <source>
        <dbReference type="ARBA" id="ARBA00022989"/>
    </source>
</evidence>
<dbReference type="NCBIfam" id="TIGR01972">
    <property type="entry name" value="NDH_I_M"/>
    <property type="match status" value="1"/>
</dbReference>
<feature type="transmembrane region" description="Helical" evidence="16">
    <location>
        <begin position="310"/>
        <end position="330"/>
    </location>
</feature>
<dbReference type="Pfam" id="PF01059">
    <property type="entry name" value="Oxidored_q5_N"/>
    <property type="match status" value="1"/>
</dbReference>
<evidence type="ECO:0000256" key="5">
    <source>
        <dbReference type="ARBA" id="ARBA00022448"/>
    </source>
</evidence>
<dbReference type="GO" id="GO:0015990">
    <property type="term" value="P:electron transport coupled proton transport"/>
    <property type="evidence" value="ECO:0007669"/>
    <property type="project" value="TreeGrafter"/>
</dbReference>
<keyword evidence="5 16" id="KW-0813">Transport</keyword>
<proteinExistence type="inferred from homology"/>
<feature type="transmembrane region" description="Helical" evidence="16">
    <location>
        <begin position="195"/>
        <end position="217"/>
    </location>
</feature>
<dbReference type="RefSeq" id="YP_009494814.1">
    <property type="nucleotide sequence ID" value="NC_037975.1"/>
</dbReference>
<evidence type="ECO:0000256" key="8">
    <source>
        <dbReference type="ARBA" id="ARBA00022967"/>
    </source>
</evidence>
<comment type="catalytic activity">
    <reaction evidence="15 16">
        <text>a ubiquinone + NADH + 5 H(+)(in) = a ubiquinol + NAD(+) + 4 H(+)(out)</text>
        <dbReference type="Rhea" id="RHEA:29091"/>
        <dbReference type="Rhea" id="RHEA-COMP:9565"/>
        <dbReference type="Rhea" id="RHEA-COMP:9566"/>
        <dbReference type="ChEBI" id="CHEBI:15378"/>
        <dbReference type="ChEBI" id="CHEBI:16389"/>
        <dbReference type="ChEBI" id="CHEBI:17976"/>
        <dbReference type="ChEBI" id="CHEBI:57540"/>
        <dbReference type="ChEBI" id="CHEBI:57945"/>
        <dbReference type="EC" id="7.1.1.2"/>
    </reaction>
</comment>
<feature type="transmembrane region" description="Helical" evidence="16">
    <location>
        <begin position="286"/>
        <end position="304"/>
    </location>
</feature>
<name>A0A343ZBQ6_9CHON</name>
<accession>A0A343ZBQ6</accession>
<evidence type="ECO:0000256" key="15">
    <source>
        <dbReference type="ARBA" id="ARBA00049551"/>
    </source>
</evidence>
<evidence type="ECO:0000256" key="1">
    <source>
        <dbReference type="ARBA" id="ARBA00004225"/>
    </source>
</evidence>
<dbReference type="GO" id="GO:0003954">
    <property type="term" value="F:NADH dehydrogenase activity"/>
    <property type="evidence" value="ECO:0007669"/>
    <property type="project" value="TreeGrafter"/>
</dbReference>
<comment type="subcellular location">
    <subcellularLocation>
        <location evidence="1 16">Mitochondrion membrane</location>
        <topology evidence="1 16">Multi-pass membrane protein</topology>
    </subcellularLocation>
</comment>
<dbReference type="EC" id="7.1.1.2" evidence="3 16"/>
<evidence type="ECO:0000313" key="19">
    <source>
        <dbReference type="EMBL" id="AWO66633.1"/>
    </source>
</evidence>
<feature type="domain" description="NADH:quinone oxidoreductase/Mrp antiporter transmembrane" evidence="17">
    <location>
        <begin position="113"/>
        <end position="402"/>
    </location>
</feature>
<evidence type="ECO:0000256" key="6">
    <source>
        <dbReference type="ARBA" id="ARBA00022660"/>
    </source>
</evidence>
<dbReference type="GeneID" id="36956263"/>
<reference evidence="19" key="2">
    <citation type="submission" date="2017-06" db="EMBL/GenBank/DDBJ databases">
        <title>Phylogeny of longnose skates (genus Zearaja): species-level relationships among major lineages of skates (Chondrichthyes, Batoidea) inferred from whole mitochondrial genomes.</title>
        <authorList>
            <person name="Vargas-Caro C."/>
            <person name="Bennett M.B."/>
            <person name="Bustamante C."/>
        </authorList>
    </citation>
    <scope>NUCLEOTIDE SEQUENCE</scope>
</reference>
<feature type="transmembrane region" description="Helical" evidence="16">
    <location>
        <begin position="62"/>
        <end position="81"/>
    </location>
</feature>
<evidence type="ECO:0000256" key="12">
    <source>
        <dbReference type="ARBA" id="ARBA00023075"/>
    </source>
</evidence>
<evidence type="ECO:0000256" key="4">
    <source>
        <dbReference type="ARBA" id="ARBA00021006"/>
    </source>
</evidence>